<reference evidence="1 2" key="1">
    <citation type="journal article" date="2019" name="Nat. Ecol. Evol.">
        <title>Megaphylogeny resolves global patterns of mushroom evolution.</title>
        <authorList>
            <person name="Varga T."/>
            <person name="Krizsan K."/>
            <person name="Foldi C."/>
            <person name="Dima B."/>
            <person name="Sanchez-Garcia M."/>
            <person name="Sanchez-Ramirez S."/>
            <person name="Szollosi G.J."/>
            <person name="Szarkandi J.G."/>
            <person name="Papp V."/>
            <person name="Albert L."/>
            <person name="Andreopoulos W."/>
            <person name="Angelini C."/>
            <person name="Antonin V."/>
            <person name="Barry K.W."/>
            <person name="Bougher N.L."/>
            <person name="Buchanan P."/>
            <person name="Buyck B."/>
            <person name="Bense V."/>
            <person name="Catcheside P."/>
            <person name="Chovatia M."/>
            <person name="Cooper J."/>
            <person name="Damon W."/>
            <person name="Desjardin D."/>
            <person name="Finy P."/>
            <person name="Geml J."/>
            <person name="Haridas S."/>
            <person name="Hughes K."/>
            <person name="Justo A."/>
            <person name="Karasinski D."/>
            <person name="Kautmanova I."/>
            <person name="Kiss B."/>
            <person name="Kocsube S."/>
            <person name="Kotiranta H."/>
            <person name="LaButti K.M."/>
            <person name="Lechner B.E."/>
            <person name="Liimatainen K."/>
            <person name="Lipzen A."/>
            <person name="Lukacs Z."/>
            <person name="Mihaltcheva S."/>
            <person name="Morgado L.N."/>
            <person name="Niskanen T."/>
            <person name="Noordeloos M.E."/>
            <person name="Ohm R.A."/>
            <person name="Ortiz-Santana B."/>
            <person name="Ovrebo C."/>
            <person name="Racz N."/>
            <person name="Riley R."/>
            <person name="Savchenko A."/>
            <person name="Shiryaev A."/>
            <person name="Soop K."/>
            <person name="Spirin V."/>
            <person name="Szebenyi C."/>
            <person name="Tomsovsky M."/>
            <person name="Tulloss R.E."/>
            <person name="Uehling J."/>
            <person name="Grigoriev I.V."/>
            <person name="Vagvolgyi C."/>
            <person name="Papp T."/>
            <person name="Martin F.M."/>
            <person name="Miettinen O."/>
            <person name="Hibbett D.S."/>
            <person name="Nagy L.G."/>
        </authorList>
    </citation>
    <scope>NUCLEOTIDE SEQUENCE [LARGE SCALE GENOMIC DNA]</scope>
    <source>
        <strain evidence="1 2">HHB13444</strain>
    </source>
</reference>
<protein>
    <submittedName>
        <fullName evidence="1">Uncharacterized protein</fullName>
    </submittedName>
</protein>
<feature type="non-terminal residue" evidence="1">
    <location>
        <position position="1"/>
    </location>
</feature>
<feature type="non-terminal residue" evidence="1">
    <location>
        <position position="136"/>
    </location>
</feature>
<evidence type="ECO:0000313" key="1">
    <source>
        <dbReference type="EMBL" id="TFK82354.1"/>
    </source>
</evidence>
<organism evidence="1 2">
    <name type="scientific">Polyporus arcularius HHB13444</name>
    <dbReference type="NCBI Taxonomy" id="1314778"/>
    <lineage>
        <taxon>Eukaryota</taxon>
        <taxon>Fungi</taxon>
        <taxon>Dikarya</taxon>
        <taxon>Basidiomycota</taxon>
        <taxon>Agaricomycotina</taxon>
        <taxon>Agaricomycetes</taxon>
        <taxon>Polyporales</taxon>
        <taxon>Polyporaceae</taxon>
        <taxon>Polyporus</taxon>
    </lineage>
</organism>
<dbReference type="CDD" id="cd20557">
    <property type="entry name" value="CYCLIN_ScPCL1-like"/>
    <property type="match status" value="1"/>
</dbReference>
<proteinExistence type="predicted"/>
<accession>A0A5C3NYC1</accession>
<dbReference type="Gene3D" id="1.10.472.10">
    <property type="entry name" value="Cyclin-like"/>
    <property type="match status" value="1"/>
</dbReference>
<dbReference type="STRING" id="1314778.A0A5C3NYC1"/>
<keyword evidence="2" id="KW-1185">Reference proteome</keyword>
<evidence type="ECO:0000313" key="2">
    <source>
        <dbReference type="Proteomes" id="UP000308197"/>
    </source>
</evidence>
<dbReference type="AlphaFoldDB" id="A0A5C3NYC1"/>
<sequence length="136" mass="15865">ALTKLCMRFSLKLFPLATKRCTPQSLHELAENVRFALWTVRNTPAAVIEALYLLKVLKQRFPCATVAEGSSPLDTLIPALLVAHKEYDDHTRSQKEWAKEIWQELYALRQFNQKERELLNQLGHEVRVEKQKFVDF</sequence>
<dbReference type="InParanoid" id="A0A5C3NYC1"/>
<dbReference type="Proteomes" id="UP000308197">
    <property type="component" value="Unassembled WGS sequence"/>
</dbReference>
<name>A0A5C3NYC1_9APHY</name>
<dbReference type="EMBL" id="ML211494">
    <property type="protein sequence ID" value="TFK82354.1"/>
    <property type="molecule type" value="Genomic_DNA"/>
</dbReference>
<gene>
    <name evidence="1" type="ORF">K466DRAFT_464763</name>
</gene>